<evidence type="ECO:0000313" key="2">
    <source>
        <dbReference type="Proteomes" id="UP000516369"/>
    </source>
</evidence>
<evidence type="ECO:0000313" key="1">
    <source>
        <dbReference type="EMBL" id="QNT68915.1"/>
    </source>
</evidence>
<protein>
    <submittedName>
        <fullName evidence="1">Uncharacterized protein</fullName>
    </submittedName>
</protein>
<dbReference type="EMBL" id="CP053923">
    <property type="protein sequence ID" value="QNT68915.1"/>
    <property type="molecule type" value="Genomic_DNA"/>
</dbReference>
<dbReference type="KEGG" id="dvn:HQ394_05535"/>
<dbReference type="Proteomes" id="UP000516369">
    <property type="component" value="Chromosome"/>
</dbReference>
<dbReference type="RefSeq" id="WP_190262425.1">
    <property type="nucleotide sequence ID" value="NZ_CP053923.1"/>
</dbReference>
<accession>A0A7H1MZM9</accession>
<proteinExistence type="predicted"/>
<sequence length="89" mass="9886">MRRSTRRTRRQRRCDLFPGTTGSAAQARLCHQLLDLQPVEVGLAAQAIAVPLGLLAGAFAVFQAVQVRQFPENAVQQARLSLRPAHRRN</sequence>
<gene>
    <name evidence="1" type="ORF">HQ394_05535</name>
</gene>
<name>A0A7H1MZM9_9PROT</name>
<dbReference type="AlphaFoldDB" id="A0A7H1MZM9"/>
<keyword evidence="2" id="KW-1185">Reference proteome</keyword>
<organism evidence="1 2">
    <name type="scientific">Defluviicoccus vanus</name>
    <dbReference type="NCBI Taxonomy" id="111831"/>
    <lineage>
        <taxon>Bacteria</taxon>
        <taxon>Pseudomonadati</taxon>
        <taxon>Pseudomonadota</taxon>
        <taxon>Alphaproteobacteria</taxon>
        <taxon>Rhodospirillales</taxon>
        <taxon>Rhodospirillaceae</taxon>
        <taxon>Defluviicoccus</taxon>
    </lineage>
</organism>
<reference evidence="1 2" key="1">
    <citation type="submission" date="2020-05" db="EMBL/GenBank/DDBJ databases">
        <title>Complete closed genome sequence of Defluviicoccus vanus.</title>
        <authorList>
            <person name="Bessarab I."/>
            <person name="Arumugam K."/>
            <person name="Maszenan A.M."/>
            <person name="Seviour R.J."/>
            <person name="Williams R.B."/>
        </authorList>
    </citation>
    <scope>NUCLEOTIDE SEQUENCE [LARGE SCALE GENOMIC DNA]</scope>
    <source>
        <strain evidence="1 2">Ben 114</strain>
    </source>
</reference>